<dbReference type="PROSITE" id="PS50846">
    <property type="entry name" value="HMA_2"/>
    <property type="match status" value="1"/>
</dbReference>
<dbReference type="OrthoDB" id="689350at2759"/>
<dbReference type="STRING" id="1590841.A0A2R6RVD4"/>
<proteinExistence type="inferred from homology"/>
<keyword evidence="2" id="KW-0488">Methylation</keyword>
<feature type="domain" description="HMA" evidence="7">
    <location>
        <begin position="7"/>
        <end position="71"/>
    </location>
</feature>
<dbReference type="PANTHER" id="PTHR45868">
    <property type="entry name" value="HEAVY METAL-ASSOCIATED ISOPRENYLATED PLANT PROTEIN 33-RELATED"/>
    <property type="match status" value="1"/>
</dbReference>
<sequence>MAKEVDLKKIELKVSVNCCDGCKKKVKKVLRNIEGVYKTEIDPSQPKVIIVGNVDAQTLIRKLLKVGKQAEIWSNENQTAGKEKTRTTKELDKEKQKPAWEKAKCSDVSATATVKIKERANGPEGDINKSSKRDQESTNYKASTLSPETERTKIERTLPHQEDVTCIPGMFYDKDKVRADAQHCYMVEPYTTALPYYAIHSYQAPLLSSTCCNREHCNCGGPVCQTLVQMPAAKVGDYFSDENTSGCLVM</sequence>
<feature type="compositionally biased region" description="Polar residues" evidence="6">
    <location>
        <begin position="137"/>
        <end position="147"/>
    </location>
</feature>
<dbReference type="InterPro" id="IPR006121">
    <property type="entry name" value="HMA_dom"/>
</dbReference>
<dbReference type="PANTHER" id="PTHR45868:SF14">
    <property type="entry name" value="OS08G0205500 PROTEIN"/>
    <property type="match status" value="1"/>
</dbReference>
<name>A0A2R6RVD4_ACTCC</name>
<keyword evidence="4" id="KW-0636">Prenylation</keyword>
<feature type="region of interest" description="Disordered" evidence="6">
    <location>
        <begin position="77"/>
        <end position="99"/>
    </location>
</feature>
<dbReference type="InParanoid" id="A0A2R6RVD4"/>
<evidence type="ECO:0000256" key="5">
    <source>
        <dbReference type="ARBA" id="ARBA00024045"/>
    </source>
</evidence>
<organism evidence="8 9">
    <name type="scientific">Actinidia chinensis var. chinensis</name>
    <name type="common">Chinese soft-hair kiwi</name>
    <dbReference type="NCBI Taxonomy" id="1590841"/>
    <lineage>
        <taxon>Eukaryota</taxon>
        <taxon>Viridiplantae</taxon>
        <taxon>Streptophyta</taxon>
        <taxon>Embryophyta</taxon>
        <taxon>Tracheophyta</taxon>
        <taxon>Spermatophyta</taxon>
        <taxon>Magnoliopsida</taxon>
        <taxon>eudicotyledons</taxon>
        <taxon>Gunneridae</taxon>
        <taxon>Pentapetalae</taxon>
        <taxon>asterids</taxon>
        <taxon>Ericales</taxon>
        <taxon>Actinidiaceae</taxon>
        <taxon>Actinidia</taxon>
    </lineage>
</organism>
<keyword evidence="9" id="KW-1185">Reference proteome</keyword>
<dbReference type="Gramene" id="PSS33966">
    <property type="protein sequence ID" value="PSS33966"/>
    <property type="gene ID" value="CEY00_Acc04366"/>
</dbReference>
<evidence type="ECO:0000256" key="4">
    <source>
        <dbReference type="ARBA" id="ARBA00023289"/>
    </source>
</evidence>
<reference evidence="9" key="2">
    <citation type="journal article" date="2018" name="BMC Genomics">
        <title>A manually annotated Actinidia chinensis var. chinensis (kiwifruit) genome highlights the challenges associated with draft genomes and gene prediction in plants.</title>
        <authorList>
            <person name="Pilkington S.M."/>
            <person name="Crowhurst R."/>
            <person name="Hilario E."/>
            <person name="Nardozza S."/>
            <person name="Fraser L."/>
            <person name="Peng Y."/>
            <person name="Gunaseelan K."/>
            <person name="Simpson R."/>
            <person name="Tahir J."/>
            <person name="Deroles S.C."/>
            <person name="Templeton K."/>
            <person name="Luo Z."/>
            <person name="Davy M."/>
            <person name="Cheng C."/>
            <person name="McNeilage M."/>
            <person name="Scaglione D."/>
            <person name="Liu Y."/>
            <person name="Zhang Q."/>
            <person name="Datson P."/>
            <person name="De Silva N."/>
            <person name="Gardiner S.E."/>
            <person name="Bassett H."/>
            <person name="Chagne D."/>
            <person name="McCallum J."/>
            <person name="Dzierzon H."/>
            <person name="Deng C."/>
            <person name="Wang Y.Y."/>
            <person name="Barron L."/>
            <person name="Manako K."/>
            <person name="Bowen J."/>
            <person name="Foster T.M."/>
            <person name="Erridge Z.A."/>
            <person name="Tiffin H."/>
            <person name="Waite C.N."/>
            <person name="Davies K.M."/>
            <person name="Grierson E.P."/>
            <person name="Laing W.A."/>
            <person name="Kirk R."/>
            <person name="Chen X."/>
            <person name="Wood M."/>
            <person name="Montefiori M."/>
            <person name="Brummell D.A."/>
            <person name="Schwinn K.E."/>
            <person name="Catanach A."/>
            <person name="Fullerton C."/>
            <person name="Li D."/>
            <person name="Meiyalaghan S."/>
            <person name="Nieuwenhuizen N."/>
            <person name="Read N."/>
            <person name="Prakash R."/>
            <person name="Hunter D."/>
            <person name="Zhang H."/>
            <person name="McKenzie M."/>
            <person name="Knabel M."/>
            <person name="Harris A."/>
            <person name="Allan A.C."/>
            <person name="Gleave A."/>
            <person name="Chen A."/>
            <person name="Janssen B.J."/>
            <person name="Plunkett B."/>
            <person name="Ampomah-Dwamena C."/>
            <person name="Voogd C."/>
            <person name="Leif D."/>
            <person name="Lafferty D."/>
            <person name="Souleyre E.J.F."/>
            <person name="Varkonyi-Gasic E."/>
            <person name="Gambi F."/>
            <person name="Hanley J."/>
            <person name="Yao J.L."/>
            <person name="Cheung J."/>
            <person name="David K.M."/>
            <person name="Warren B."/>
            <person name="Marsh K."/>
            <person name="Snowden K.C."/>
            <person name="Lin-Wang K."/>
            <person name="Brian L."/>
            <person name="Martinez-Sanchez M."/>
            <person name="Wang M."/>
            <person name="Ileperuma N."/>
            <person name="Macnee N."/>
            <person name="Campin R."/>
            <person name="McAtee P."/>
            <person name="Drummond R.S.M."/>
            <person name="Espley R.V."/>
            <person name="Ireland H.S."/>
            <person name="Wu R."/>
            <person name="Atkinson R.G."/>
            <person name="Karunairetnam S."/>
            <person name="Bulley S."/>
            <person name="Chunkath S."/>
            <person name="Hanley Z."/>
            <person name="Storey R."/>
            <person name="Thrimawithana A.H."/>
            <person name="Thomson S."/>
            <person name="David C."/>
            <person name="Testolin R."/>
            <person name="Huang H."/>
            <person name="Hellens R.P."/>
            <person name="Schaffer R.J."/>
        </authorList>
    </citation>
    <scope>NUCLEOTIDE SEQUENCE [LARGE SCALE GENOMIC DNA]</scope>
    <source>
        <strain evidence="9">cv. Red5</strain>
    </source>
</reference>
<evidence type="ECO:0000313" key="9">
    <source>
        <dbReference type="Proteomes" id="UP000241394"/>
    </source>
</evidence>
<comment type="subcellular location">
    <subcellularLocation>
        <location evidence="1">Membrane</location>
        <topology evidence="1">Peripheral membrane protein</topology>
    </subcellularLocation>
</comment>
<gene>
    <name evidence="8" type="ORF">CEY00_Acc04366</name>
</gene>
<evidence type="ECO:0000259" key="7">
    <source>
        <dbReference type="PROSITE" id="PS50846"/>
    </source>
</evidence>
<dbReference type="GO" id="GO:0009626">
    <property type="term" value="P:plant-type hypersensitive response"/>
    <property type="evidence" value="ECO:0007669"/>
    <property type="project" value="UniProtKB-KW"/>
</dbReference>
<dbReference type="AlphaFoldDB" id="A0A2R6RVD4"/>
<evidence type="ECO:0000256" key="3">
    <source>
        <dbReference type="ARBA" id="ARBA00022723"/>
    </source>
</evidence>
<comment type="similarity">
    <text evidence="5">Belongs to the HIPP family.</text>
</comment>
<feature type="compositionally biased region" description="Basic and acidic residues" evidence="6">
    <location>
        <begin position="115"/>
        <end position="136"/>
    </location>
</feature>
<dbReference type="CDD" id="cd00371">
    <property type="entry name" value="HMA"/>
    <property type="match status" value="1"/>
</dbReference>
<accession>A0A2R6RVD4</accession>
<reference evidence="8 9" key="1">
    <citation type="submission" date="2017-07" db="EMBL/GenBank/DDBJ databases">
        <title>An improved, manually edited Actinidia chinensis var. chinensis (kiwifruit) genome highlights the challenges associated with draft genomes and gene prediction in plants.</title>
        <authorList>
            <person name="Pilkington S."/>
            <person name="Crowhurst R."/>
            <person name="Hilario E."/>
            <person name="Nardozza S."/>
            <person name="Fraser L."/>
            <person name="Peng Y."/>
            <person name="Gunaseelan K."/>
            <person name="Simpson R."/>
            <person name="Tahir J."/>
            <person name="Deroles S."/>
            <person name="Templeton K."/>
            <person name="Luo Z."/>
            <person name="Davy M."/>
            <person name="Cheng C."/>
            <person name="Mcneilage M."/>
            <person name="Scaglione D."/>
            <person name="Liu Y."/>
            <person name="Zhang Q."/>
            <person name="Datson P."/>
            <person name="De Silva N."/>
            <person name="Gardiner S."/>
            <person name="Bassett H."/>
            <person name="Chagne D."/>
            <person name="Mccallum J."/>
            <person name="Dzierzon H."/>
            <person name="Deng C."/>
            <person name="Wang Y.-Y."/>
            <person name="Barron N."/>
            <person name="Manako K."/>
            <person name="Bowen J."/>
            <person name="Foster T."/>
            <person name="Erridge Z."/>
            <person name="Tiffin H."/>
            <person name="Waite C."/>
            <person name="Davies K."/>
            <person name="Grierson E."/>
            <person name="Laing W."/>
            <person name="Kirk R."/>
            <person name="Chen X."/>
            <person name="Wood M."/>
            <person name="Montefiori M."/>
            <person name="Brummell D."/>
            <person name="Schwinn K."/>
            <person name="Catanach A."/>
            <person name="Fullerton C."/>
            <person name="Li D."/>
            <person name="Meiyalaghan S."/>
            <person name="Nieuwenhuizen N."/>
            <person name="Read N."/>
            <person name="Prakash R."/>
            <person name="Hunter D."/>
            <person name="Zhang H."/>
            <person name="Mckenzie M."/>
            <person name="Knabel M."/>
            <person name="Harris A."/>
            <person name="Allan A."/>
            <person name="Chen A."/>
            <person name="Janssen B."/>
            <person name="Plunkett B."/>
            <person name="Dwamena C."/>
            <person name="Voogd C."/>
            <person name="Leif D."/>
            <person name="Lafferty D."/>
            <person name="Souleyre E."/>
            <person name="Varkonyi-Gasic E."/>
            <person name="Gambi F."/>
            <person name="Hanley J."/>
            <person name="Yao J.-L."/>
            <person name="Cheung J."/>
            <person name="David K."/>
            <person name="Warren B."/>
            <person name="Marsh K."/>
            <person name="Snowden K."/>
            <person name="Lin-Wang K."/>
            <person name="Brian L."/>
            <person name="Martinez-Sanchez M."/>
            <person name="Wang M."/>
            <person name="Ileperuma N."/>
            <person name="Macnee N."/>
            <person name="Campin R."/>
            <person name="Mcatee P."/>
            <person name="Drummond R."/>
            <person name="Espley R."/>
            <person name="Ireland H."/>
            <person name="Wu R."/>
            <person name="Atkinson R."/>
            <person name="Karunairetnam S."/>
            <person name="Bulley S."/>
            <person name="Chunkath S."/>
            <person name="Hanley Z."/>
            <person name="Storey R."/>
            <person name="Thrimawithana A."/>
            <person name="Thomson S."/>
            <person name="David C."/>
            <person name="Testolin R."/>
        </authorList>
    </citation>
    <scope>NUCLEOTIDE SEQUENCE [LARGE SCALE GENOMIC DNA]</scope>
    <source>
        <strain evidence="9">cv. Red5</strain>
        <tissue evidence="8">Young leaf</tissue>
    </source>
</reference>
<dbReference type="SUPFAM" id="SSF55008">
    <property type="entry name" value="HMA, heavy metal-associated domain"/>
    <property type="match status" value="1"/>
</dbReference>
<protein>
    <submittedName>
        <fullName evidence="8">Heavy metal-associated isoprenylated plant protein</fullName>
    </submittedName>
</protein>
<dbReference type="OMA" id="DENTMGC"/>
<keyword evidence="4" id="KW-0449">Lipoprotein</keyword>
<evidence type="ECO:0000256" key="2">
    <source>
        <dbReference type="ARBA" id="ARBA00022481"/>
    </source>
</evidence>
<dbReference type="GO" id="GO:0016020">
    <property type="term" value="C:membrane"/>
    <property type="evidence" value="ECO:0007669"/>
    <property type="project" value="UniProtKB-SubCell"/>
</dbReference>
<dbReference type="EMBL" id="NKQK01000003">
    <property type="protein sequence ID" value="PSS33966.1"/>
    <property type="molecule type" value="Genomic_DNA"/>
</dbReference>
<evidence type="ECO:0000313" key="8">
    <source>
        <dbReference type="EMBL" id="PSS33966.1"/>
    </source>
</evidence>
<dbReference type="GO" id="GO:0046872">
    <property type="term" value="F:metal ion binding"/>
    <property type="evidence" value="ECO:0007669"/>
    <property type="project" value="UniProtKB-KW"/>
</dbReference>
<evidence type="ECO:0000256" key="1">
    <source>
        <dbReference type="ARBA" id="ARBA00004170"/>
    </source>
</evidence>
<dbReference type="InterPro" id="IPR036163">
    <property type="entry name" value="HMA_dom_sf"/>
</dbReference>
<feature type="compositionally biased region" description="Basic and acidic residues" evidence="6">
    <location>
        <begin position="81"/>
        <end position="99"/>
    </location>
</feature>
<evidence type="ECO:0000256" key="6">
    <source>
        <dbReference type="SAM" id="MobiDB-lite"/>
    </source>
</evidence>
<comment type="caution">
    <text evidence="8">The sequence shown here is derived from an EMBL/GenBank/DDBJ whole genome shotgun (WGS) entry which is preliminary data.</text>
</comment>
<feature type="region of interest" description="Disordered" evidence="6">
    <location>
        <begin position="114"/>
        <end position="150"/>
    </location>
</feature>
<dbReference type="Proteomes" id="UP000241394">
    <property type="component" value="Chromosome LG3"/>
</dbReference>
<dbReference type="Pfam" id="PF00403">
    <property type="entry name" value="HMA"/>
    <property type="match status" value="1"/>
</dbReference>
<keyword evidence="3" id="KW-0479">Metal-binding</keyword>
<dbReference type="Gene3D" id="3.30.70.100">
    <property type="match status" value="1"/>
</dbReference>